<name>A0A9P8VVQ8_9HYPO</name>
<evidence type="ECO:0000256" key="1">
    <source>
        <dbReference type="SAM" id="MobiDB-lite"/>
    </source>
</evidence>
<feature type="compositionally biased region" description="Low complexity" evidence="1">
    <location>
        <begin position="221"/>
        <end position="265"/>
    </location>
</feature>
<organism evidence="2 3">
    <name type="scientific">Thelonectria olida</name>
    <dbReference type="NCBI Taxonomy" id="1576542"/>
    <lineage>
        <taxon>Eukaryota</taxon>
        <taxon>Fungi</taxon>
        <taxon>Dikarya</taxon>
        <taxon>Ascomycota</taxon>
        <taxon>Pezizomycotina</taxon>
        <taxon>Sordariomycetes</taxon>
        <taxon>Hypocreomycetidae</taxon>
        <taxon>Hypocreales</taxon>
        <taxon>Nectriaceae</taxon>
        <taxon>Thelonectria</taxon>
    </lineage>
</organism>
<dbReference type="EMBL" id="JAGPYM010000025">
    <property type="protein sequence ID" value="KAH6880711.1"/>
    <property type="molecule type" value="Genomic_DNA"/>
</dbReference>
<proteinExistence type="predicted"/>
<protein>
    <submittedName>
        <fullName evidence="2">Uncharacterized protein</fullName>
    </submittedName>
</protein>
<gene>
    <name evidence="2" type="ORF">B0T10DRAFT_519053</name>
</gene>
<keyword evidence="3" id="KW-1185">Reference proteome</keyword>
<evidence type="ECO:0000313" key="3">
    <source>
        <dbReference type="Proteomes" id="UP000777438"/>
    </source>
</evidence>
<dbReference type="AlphaFoldDB" id="A0A9P8VVQ8"/>
<dbReference type="Proteomes" id="UP000777438">
    <property type="component" value="Unassembled WGS sequence"/>
</dbReference>
<accession>A0A9P8VVQ8</accession>
<reference evidence="2 3" key="1">
    <citation type="journal article" date="2021" name="Nat. Commun.">
        <title>Genetic determinants of endophytism in the Arabidopsis root mycobiome.</title>
        <authorList>
            <person name="Mesny F."/>
            <person name="Miyauchi S."/>
            <person name="Thiergart T."/>
            <person name="Pickel B."/>
            <person name="Atanasova L."/>
            <person name="Karlsson M."/>
            <person name="Huettel B."/>
            <person name="Barry K.W."/>
            <person name="Haridas S."/>
            <person name="Chen C."/>
            <person name="Bauer D."/>
            <person name="Andreopoulos W."/>
            <person name="Pangilinan J."/>
            <person name="LaButti K."/>
            <person name="Riley R."/>
            <person name="Lipzen A."/>
            <person name="Clum A."/>
            <person name="Drula E."/>
            <person name="Henrissat B."/>
            <person name="Kohler A."/>
            <person name="Grigoriev I.V."/>
            <person name="Martin F.M."/>
            <person name="Hacquard S."/>
        </authorList>
    </citation>
    <scope>NUCLEOTIDE SEQUENCE [LARGE SCALE GENOMIC DNA]</scope>
    <source>
        <strain evidence="2 3">MPI-CAGE-CH-0241</strain>
    </source>
</reference>
<evidence type="ECO:0000313" key="2">
    <source>
        <dbReference type="EMBL" id="KAH6880711.1"/>
    </source>
</evidence>
<feature type="compositionally biased region" description="Basic residues" evidence="1">
    <location>
        <begin position="275"/>
        <end position="289"/>
    </location>
</feature>
<comment type="caution">
    <text evidence="2">The sequence shown here is derived from an EMBL/GenBank/DDBJ whole genome shotgun (WGS) entry which is preliminary data.</text>
</comment>
<dbReference type="OrthoDB" id="5421247at2759"/>
<feature type="region of interest" description="Disordered" evidence="1">
    <location>
        <begin position="220"/>
        <end position="295"/>
    </location>
</feature>
<sequence length="325" mass="36124">MGAMAPPPSFAHLEQAASHIVHLIRNTRGLEHTRLAVIGDLAVRKYLPKYEQAKSIDFIVSKSSSPGRVKKEILGHPMSPLVERSGAVFYHHTKGWEIEVKFVPDWLCPYFPTSAQQLKDDDNLPYLSLEDLIVFNLDACGLHECEASKQREARVAAALLELASEHSPLKLDEDKMDRVEQALADVVEFSMPEHDKSWWQRHLGQHPDKQRSPQEILSELSDSFSTPTSPAASTPSTQSSMSRSSSYMSSSSVYSSSSSISSISSSDKKPEEHKRPRKMSVTGRHKRHPSIGDTTMKSASALQVAMKRLELDRPASPGIALTNRI</sequence>